<keyword evidence="2" id="KW-1185">Reference proteome</keyword>
<proteinExistence type="predicted"/>
<name>A0ACC2ZRB6_9EURO</name>
<comment type="caution">
    <text evidence="1">The sequence shown here is derived from an EMBL/GenBank/DDBJ whole genome shotgun (WGS) entry which is preliminary data.</text>
</comment>
<gene>
    <name evidence="1" type="primary">ALO1</name>
    <name evidence="1" type="ORF">H2198_010553</name>
</gene>
<organism evidence="1 2">
    <name type="scientific">Neophaeococcomyces mojaviensis</name>
    <dbReference type="NCBI Taxonomy" id="3383035"/>
    <lineage>
        <taxon>Eukaryota</taxon>
        <taxon>Fungi</taxon>
        <taxon>Dikarya</taxon>
        <taxon>Ascomycota</taxon>
        <taxon>Pezizomycotina</taxon>
        <taxon>Eurotiomycetes</taxon>
        <taxon>Chaetothyriomycetidae</taxon>
        <taxon>Chaetothyriales</taxon>
        <taxon>Chaetothyriales incertae sedis</taxon>
        <taxon>Neophaeococcomyces</taxon>
    </lineage>
</organism>
<accession>A0ACC2ZRB6</accession>
<dbReference type="EMBL" id="JAPDRQ010000380">
    <property type="protein sequence ID" value="KAJ9650137.1"/>
    <property type="molecule type" value="Genomic_DNA"/>
</dbReference>
<sequence length="378" mass="44360">MTYQTVPDFNISWSQRLVPLHNILDNWSENFWKQREYTRVWWLPYLKRAVIWSADQSDLPLRPPNTTFYGGKFGYYVYHNLLALSNYMPRILPWVEWLIFGMQYGFQPDSFTMTAVEPVRSGLLMDCLYSQWVNEWALPLSRGPEAIRRLSAWINREPEQLHNIPFDNHNLYVHCPVEVRVSDTRNHVEHTHTYPFLDPTCHSEPTLYLNATLYRPYGRDPPCRDRYYEAFEWLMRELGGKPHWAKNFMYIDHEQISAMYGDDMTQFLRVRDECDPDGMFLGEWHIRNLPIADDKRLVEEELGRRRMGLGWGDGVLWEGMMRDITGQGGEDGGEDSGARVIEFQDGENTPTTSMSMTSRTSEESFDVLVKGEASVYHG</sequence>
<protein>
    <submittedName>
        <fullName evidence="1">D-arabinono-1,4-lactone oxidase</fullName>
    </submittedName>
</protein>
<evidence type="ECO:0000313" key="2">
    <source>
        <dbReference type="Proteomes" id="UP001172386"/>
    </source>
</evidence>
<dbReference type="Proteomes" id="UP001172386">
    <property type="component" value="Unassembled WGS sequence"/>
</dbReference>
<evidence type="ECO:0000313" key="1">
    <source>
        <dbReference type="EMBL" id="KAJ9650137.1"/>
    </source>
</evidence>
<reference evidence="1" key="1">
    <citation type="submission" date="2022-10" db="EMBL/GenBank/DDBJ databases">
        <title>Culturing micro-colonial fungi from biological soil crusts in the Mojave desert and describing Neophaeococcomyces mojavensis, and introducing the new genera and species Taxawa tesnikishii.</title>
        <authorList>
            <person name="Kurbessoian T."/>
            <person name="Stajich J.E."/>
        </authorList>
    </citation>
    <scope>NUCLEOTIDE SEQUENCE</scope>
    <source>
        <strain evidence="1">JES_112</strain>
    </source>
</reference>